<dbReference type="GO" id="GO:0032456">
    <property type="term" value="P:endocytic recycling"/>
    <property type="evidence" value="ECO:0007669"/>
    <property type="project" value="TreeGrafter"/>
</dbReference>
<dbReference type="Ensembl" id="ENSOMYT00000164646.1">
    <property type="protein sequence ID" value="ENSOMYP00000121027.1"/>
    <property type="gene ID" value="ENSOMYG00000047870.1"/>
</dbReference>
<sequence>MGSRIKDNPEAPFEVYLEMTHPGTAGSDPEVRRGFPEDYIDQETLQTVPKFCFPFSVDRYVCSKAHTYTYAHTPLLSFVMPHNRFLESLRSKAPPPHHTHRHHPLG</sequence>
<dbReference type="InterPro" id="IPR005113">
    <property type="entry name" value="uDENN_dom"/>
</dbReference>
<organism evidence="2 3">
    <name type="scientific">Oncorhynchus mykiss</name>
    <name type="common">Rainbow trout</name>
    <name type="synonym">Salmo gairdneri</name>
    <dbReference type="NCBI Taxonomy" id="8022"/>
    <lineage>
        <taxon>Eukaryota</taxon>
        <taxon>Metazoa</taxon>
        <taxon>Chordata</taxon>
        <taxon>Craniata</taxon>
        <taxon>Vertebrata</taxon>
        <taxon>Euteleostomi</taxon>
        <taxon>Actinopterygii</taxon>
        <taxon>Neopterygii</taxon>
        <taxon>Teleostei</taxon>
        <taxon>Protacanthopterygii</taxon>
        <taxon>Salmoniformes</taxon>
        <taxon>Salmonidae</taxon>
        <taxon>Salmoninae</taxon>
        <taxon>Oncorhynchus</taxon>
    </lineage>
</organism>
<dbReference type="PANTHER" id="PTHR13196">
    <property type="entry name" value="DENN DOMAIN-CONTAINING"/>
    <property type="match status" value="1"/>
</dbReference>
<dbReference type="AlphaFoldDB" id="A0A8K9V8S7"/>
<keyword evidence="3" id="KW-1185">Reference proteome</keyword>
<evidence type="ECO:0000313" key="3">
    <source>
        <dbReference type="Proteomes" id="UP000694395"/>
    </source>
</evidence>
<dbReference type="GO" id="GO:0030136">
    <property type="term" value="C:clathrin-coated vesicle"/>
    <property type="evidence" value="ECO:0007669"/>
    <property type="project" value="TreeGrafter"/>
</dbReference>
<dbReference type="PANTHER" id="PTHR13196:SF22">
    <property type="entry name" value="DENN DOMAIN-CONTAINING PROTEIN 1A"/>
    <property type="match status" value="1"/>
</dbReference>
<evidence type="ECO:0000313" key="2">
    <source>
        <dbReference type="Ensembl" id="ENSOMYP00000121027.1"/>
    </source>
</evidence>
<dbReference type="SMART" id="SM00800">
    <property type="entry name" value="uDENN"/>
    <property type="match status" value="1"/>
</dbReference>
<feature type="domain" description="uDENN" evidence="1">
    <location>
        <begin position="9"/>
        <end position="86"/>
    </location>
</feature>
<accession>A0A8K9V8S7</accession>
<protein>
    <recommendedName>
        <fullName evidence="1">uDENN domain-containing protein</fullName>
    </recommendedName>
</protein>
<reference evidence="2" key="2">
    <citation type="submission" date="2025-08" db="UniProtKB">
        <authorList>
            <consortium name="Ensembl"/>
        </authorList>
    </citation>
    <scope>IDENTIFICATION</scope>
</reference>
<reference evidence="2" key="1">
    <citation type="submission" date="2020-07" db="EMBL/GenBank/DDBJ databases">
        <title>A long reads based de novo assembly of the rainbow trout Arlee double haploid line genome.</title>
        <authorList>
            <person name="Gao G."/>
            <person name="Palti Y."/>
        </authorList>
    </citation>
    <scope>NUCLEOTIDE SEQUENCE [LARGE SCALE GENOMIC DNA]</scope>
</reference>
<dbReference type="GO" id="GO:1901981">
    <property type="term" value="F:phosphatidylinositol phosphate binding"/>
    <property type="evidence" value="ECO:0007669"/>
    <property type="project" value="TreeGrafter"/>
</dbReference>
<evidence type="ECO:0000259" key="1">
    <source>
        <dbReference type="SMART" id="SM00800"/>
    </source>
</evidence>
<dbReference type="Gene3D" id="3.30.450.200">
    <property type="match status" value="1"/>
</dbReference>
<dbReference type="GO" id="GO:0006897">
    <property type="term" value="P:endocytosis"/>
    <property type="evidence" value="ECO:0007669"/>
    <property type="project" value="TreeGrafter"/>
</dbReference>
<dbReference type="InterPro" id="IPR040032">
    <property type="entry name" value="DENND1A/B/C"/>
</dbReference>
<dbReference type="Proteomes" id="UP000694395">
    <property type="component" value="Chromosome Y"/>
</dbReference>
<dbReference type="GeneTree" id="ENSGT00940000156261"/>
<name>A0A8K9V8S7_ONCMY</name>
<reference evidence="2" key="3">
    <citation type="submission" date="2025-09" db="UniProtKB">
        <authorList>
            <consortium name="Ensembl"/>
        </authorList>
    </citation>
    <scope>IDENTIFICATION</scope>
</reference>
<dbReference type="GO" id="GO:0005829">
    <property type="term" value="C:cytosol"/>
    <property type="evidence" value="ECO:0007669"/>
    <property type="project" value="TreeGrafter"/>
</dbReference>
<proteinExistence type="predicted"/>
<dbReference type="GO" id="GO:0005085">
    <property type="term" value="F:guanyl-nucleotide exchange factor activity"/>
    <property type="evidence" value="ECO:0007669"/>
    <property type="project" value="InterPro"/>
</dbReference>